<organism evidence="2 3">
    <name type="scientific">Mycolicibacterium arseniciresistens</name>
    <dbReference type="NCBI Taxonomy" id="3062257"/>
    <lineage>
        <taxon>Bacteria</taxon>
        <taxon>Bacillati</taxon>
        <taxon>Actinomycetota</taxon>
        <taxon>Actinomycetes</taxon>
        <taxon>Mycobacteriales</taxon>
        <taxon>Mycobacteriaceae</taxon>
        <taxon>Mycolicibacterium</taxon>
    </lineage>
</organism>
<dbReference type="EMBL" id="JAUMSQ010000006">
    <property type="protein sequence ID" value="MDO3634468.1"/>
    <property type="molecule type" value="Genomic_DNA"/>
</dbReference>
<dbReference type="Proteomes" id="UP001168823">
    <property type="component" value="Unassembled WGS sequence"/>
</dbReference>
<evidence type="ECO:0000313" key="3">
    <source>
        <dbReference type="Proteomes" id="UP001168823"/>
    </source>
</evidence>
<keyword evidence="3" id="KW-1185">Reference proteome</keyword>
<name>A0ABT8UDM0_9MYCO</name>
<reference evidence="2" key="1">
    <citation type="submission" date="2023-07" db="EMBL/GenBank/DDBJ databases">
        <title>Mycolicibacterium sp. nov., a novel bacterial species.</title>
        <authorList>
            <person name="Cao Y."/>
        </authorList>
    </citation>
    <scope>NUCLEOTIDE SEQUENCE</scope>
    <source>
        <strain evidence="2">KC 300</strain>
    </source>
</reference>
<gene>
    <name evidence="2" type="ORF">Q2100_01760</name>
</gene>
<comment type="caution">
    <text evidence="2">The sequence shown here is derived from an EMBL/GenBank/DDBJ whole genome shotgun (WGS) entry which is preliminary data.</text>
</comment>
<keyword evidence="1" id="KW-1133">Transmembrane helix</keyword>
<keyword evidence="1" id="KW-0472">Membrane</keyword>
<evidence type="ECO:0000313" key="2">
    <source>
        <dbReference type="EMBL" id="MDO3634468.1"/>
    </source>
</evidence>
<sequence>MPFEQLEEFVPELEDGQAYTAMIAPPPPKTVLMGSAFAFVVAFATLAASVAITIRPVADVQAPPVQPQTVPGRFLP</sequence>
<protein>
    <submittedName>
        <fullName evidence="2">Uncharacterized protein</fullName>
    </submittedName>
</protein>
<feature type="transmembrane region" description="Helical" evidence="1">
    <location>
        <begin position="31"/>
        <end position="54"/>
    </location>
</feature>
<feature type="non-terminal residue" evidence="2">
    <location>
        <position position="76"/>
    </location>
</feature>
<accession>A0ABT8UDM0</accession>
<keyword evidence="1" id="KW-0812">Transmembrane</keyword>
<evidence type="ECO:0000256" key="1">
    <source>
        <dbReference type="SAM" id="Phobius"/>
    </source>
</evidence>
<proteinExistence type="predicted"/>